<evidence type="ECO:0000313" key="4">
    <source>
        <dbReference type="Proteomes" id="UP000654370"/>
    </source>
</evidence>
<dbReference type="Proteomes" id="UP000654370">
    <property type="component" value="Unassembled WGS sequence"/>
</dbReference>
<evidence type="ECO:0000313" key="3">
    <source>
        <dbReference type="EMBL" id="KAG2171255.1"/>
    </source>
</evidence>
<gene>
    <name evidence="3" type="ORF">INT43_004109</name>
</gene>
<protein>
    <recommendedName>
        <fullName evidence="5">DUF453-domain-containing protein</fullName>
    </recommendedName>
</protein>
<reference evidence="3" key="1">
    <citation type="submission" date="2020-12" db="EMBL/GenBank/DDBJ databases">
        <title>Metabolic potential, ecology and presence of endohyphal bacteria is reflected in genomic diversity of Mucoromycotina.</title>
        <authorList>
            <person name="Muszewska A."/>
            <person name="Okrasinska A."/>
            <person name="Steczkiewicz K."/>
            <person name="Drgas O."/>
            <person name="Orlowska M."/>
            <person name="Perlinska-Lenart U."/>
            <person name="Aleksandrzak-Piekarczyk T."/>
            <person name="Szatraj K."/>
            <person name="Zielenkiewicz U."/>
            <person name="Pilsyk S."/>
            <person name="Malc E."/>
            <person name="Mieczkowski P."/>
            <person name="Kruszewska J.S."/>
            <person name="Biernat P."/>
            <person name="Pawlowska J."/>
        </authorList>
    </citation>
    <scope>NUCLEOTIDE SEQUENCE</scope>
    <source>
        <strain evidence="3">WA0000067209</strain>
    </source>
</reference>
<dbReference type="GO" id="GO:0016853">
    <property type="term" value="F:isomerase activity"/>
    <property type="evidence" value="ECO:0007669"/>
    <property type="project" value="UniProtKB-KW"/>
</dbReference>
<dbReference type="Pfam" id="PF04303">
    <property type="entry name" value="PrpF"/>
    <property type="match status" value="1"/>
</dbReference>
<organism evidence="3 4">
    <name type="scientific">Mortierella isabellina</name>
    <name type="common">Filamentous fungus</name>
    <name type="synonym">Umbelopsis isabellina</name>
    <dbReference type="NCBI Taxonomy" id="91625"/>
    <lineage>
        <taxon>Eukaryota</taxon>
        <taxon>Fungi</taxon>
        <taxon>Fungi incertae sedis</taxon>
        <taxon>Mucoromycota</taxon>
        <taxon>Mucoromycotina</taxon>
        <taxon>Umbelopsidomycetes</taxon>
        <taxon>Umbelopsidales</taxon>
        <taxon>Umbelopsidaceae</taxon>
        <taxon>Umbelopsis</taxon>
    </lineage>
</organism>
<dbReference type="OrthoDB" id="10267539at2759"/>
<proteinExistence type="inferred from homology"/>
<dbReference type="PANTHER" id="PTHR43709">
    <property type="entry name" value="ACONITATE ISOMERASE-RELATED"/>
    <property type="match status" value="1"/>
</dbReference>
<accession>A0A8H7PCD6</accession>
<dbReference type="InterPro" id="IPR007400">
    <property type="entry name" value="PrpF-like"/>
</dbReference>
<dbReference type="PANTHER" id="PTHR43709:SF3">
    <property type="entry name" value="ISOMERASE YBHH-RELATED"/>
    <property type="match status" value="1"/>
</dbReference>
<dbReference type="SUPFAM" id="SSF54506">
    <property type="entry name" value="Diaminopimelate epimerase-like"/>
    <property type="match status" value="2"/>
</dbReference>
<keyword evidence="2" id="KW-0413">Isomerase</keyword>
<dbReference type="Gene3D" id="3.10.310.10">
    <property type="entry name" value="Diaminopimelate Epimerase, Chain A, domain 1"/>
    <property type="match status" value="2"/>
</dbReference>
<dbReference type="AlphaFoldDB" id="A0A8H7PCD6"/>
<evidence type="ECO:0000256" key="1">
    <source>
        <dbReference type="ARBA" id="ARBA00007673"/>
    </source>
</evidence>
<comment type="caution">
    <text evidence="3">The sequence shown here is derived from an EMBL/GenBank/DDBJ whole genome shotgun (WGS) entry which is preliminary data.</text>
</comment>
<dbReference type="EMBL" id="JAEPQZ010000023">
    <property type="protein sequence ID" value="KAG2171255.1"/>
    <property type="molecule type" value="Genomic_DNA"/>
</dbReference>
<evidence type="ECO:0000256" key="2">
    <source>
        <dbReference type="ARBA" id="ARBA00023235"/>
    </source>
</evidence>
<sequence>MSYVPTYCKLISRKHLAKTQDLRCSDSTYNLAHGSDGQYGIPCTYPRGGTSKAVFFHDKHLPVPDPLRDPVLKRVFWTPDTQQIDGMGGTKPIPLGLLLSRHQTVSDADVEYRFAQVGVEKVDIGYIGNCGNISVAVGPFAIDEGLVKDYCAGHSPNGKIPAQEVRIFNNGTEKVLISHVLINPDTGLSISKCALSIDGSPGTSASILMDYRNTTGAAKGNAILPSGRVIDTATINGKDIAINICDVANTSISVKASDMGVIGTESAAELSKNQILITRSPTFTLAATLAERLDSPSRLMKLPLISWSDMKVVTKYDVLQSHHNYFSDIQKILNTIASTLSVSKEIRTYARHLQNYNNLQQCA</sequence>
<comment type="similarity">
    <text evidence="1">Belongs to the PrpF family.</text>
</comment>
<keyword evidence="4" id="KW-1185">Reference proteome</keyword>
<evidence type="ECO:0008006" key="5">
    <source>
        <dbReference type="Google" id="ProtNLM"/>
    </source>
</evidence>
<name>A0A8H7PCD6_MORIS</name>